<evidence type="ECO:0000256" key="5">
    <source>
        <dbReference type="ARBA" id="ARBA00022764"/>
    </source>
</evidence>
<evidence type="ECO:0000313" key="11">
    <source>
        <dbReference type="EMBL" id="MFD1294123.1"/>
    </source>
</evidence>
<feature type="chain" id="PRO_5045890229" evidence="9">
    <location>
        <begin position="21"/>
        <end position="338"/>
    </location>
</feature>
<evidence type="ECO:0000256" key="2">
    <source>
        <dbReference type="ARBA" id="ARBA00022617"/>
    </source>
</evidence>
<proteinExistence type="predicted"/>
<evidence type="ECO:0000313" key="12">
    <source>
        <dbReference type="Proteomes" id="UP001597241"/>
    </source>
</evidence>
<keyword evidence="7 8" id="KW-0408">Iron</keyword>
<feature type="domain" description="Cytochrome c" evidence="10">
    <location>
        <begin position="59"/>
        <end position="168"/>
    </location>
</feature>
<gene>
    <name evidence="11" type="ORF">ACFQ5N_09780</name>
</gene>
<accession>A0ABW3WPN1</accession>
<dbReference type="GO" id="GO:0004601">
    <property type="term" value="F:peroxidase activity"/>
    <property type="evidence" value="ECO:0007669"/>
    <property type="project" value="UniProtKB-KW"/>
</dbReference>
<keyword evidence="2 8" id="KW-0349">Heme</keyword>
<evidence type="ECO:0000256" key="7">
    <source>
        <dbReference type="ARBA" id="ARBA00023004"/>
    </source>
</evidence>
<keyword evidence="5" id="KW-0574">Periplasm</keyword>
<evidence type="ECO:0000256" key="3">
    <source>
        <dbReference type="ARBA" id="ARBA00022723"/>
    </source>
</evidence>
<dbReference type="InterPro" id="IPR026259">
    <property type="entry name" value="MauG/Cytc_peroxidase"/>
</dbReference>
<dbReference type="PROSITE" id="PS51257">
    <property type="entry name" value="PROKAR_LIPOPROTEIN"/>
    <property type="match status" value="1"/>
</dbReference>
<dbReference type="InterPro" id="IPR009056">
    <property type="entry name" value="Cyt_c-like_dom"/>
</dbReference>
<evidence type="ECO:0000256" key="9">
    <source>
        <dbReference type="SAM" id="SignalP"/>
    </source>
</evidence>
<dbReference type="InterPro" id="IPR004852">
    <property type="entry name" value="Di-haem_cyt_c_peroxidsae"/>
</dbReference>
<keyword evidence="11" id="KW-0575">Peroxidase</keyword>
<feature type="domain" description="Cytochrome c" evidence="10">
    <location>
        <begin position="213"/>
        <end position="331"/>
    </location>
</feature>
<dbReference type="PANTHER" id="PTHR30600">
    <property type="entry name" value="CYTOCHROME C PEROXIDASE-RELATED"/>
    <property type="match status" value="1"/>
</dbReference>
<dbReference type="PIRSF" id="PIRSF000294">
    <property type="entry name" value="Cytochrome-c_peroxidase"/>
    <property type="match status" value="1"/>
</dbReference>
<dbReference type="SUPFAM" id="SSF46626">
    <property type="entry name" value="Cytochrome c"/>
    <property type="match status" value="2"/>
</dbReference>
<keyword evidence="3 8" id="KW-0479">Metal-binding</keyword>
<dbReference type="InterPro" id="IPR036909">
    <property type="entry name" value="Cyt_c-like_dom_sf"/>
</dbReference>
<reference evidence="12" key="1">
    <citation type="journal article" date="2019" name="Int. J. Syst. Evol. Microbiol.">
        <title>The Global Catalogue of Microorganisms (GCM) 10K type strain sequencing project: providing services to taxonomists for standard genome sequencing and annotation.</title>
        <authorList>
            <consortium name="The Broad Institute Genomics Platform"/>
            <consortium name="The Broad Institute Genome Sequencing Center for Infectious Disease"/>
            <person name="Wu L."/>
            <person name="Ma J."/>
        </authorList>
    </citation>
    <scope>NUCLEOTIDE SEQUENCE [LARGE SCALE GENOMIC DNA]</scope>
    <source>
        <strain evidence="12">CCUG 62221</strain>
    </source>
</reference>
<organism evidence="11 12">
    <name type="scientific">Lutibacter holmesii</name>
    <dbReference type="NCBI Taxonomy" id="1137985"/>
    <lineage>
        <taxon>Bacteria</taxon>
        <taxon>Pseudomonadati</taxon>
        <taxon>Bacteroidota</taxon>
        <taxon>Flavobacteriia</taxon>
        <taxon>Flavobacteriales</taxon>
        <taxon>Flavobacteriaceae</taxon>
        <taxon>Lutibacter</taxon>
    </lineage>
</organism>
<evidence type="ECO:0000256" key="8">
    <source>
        <dbReference type="PROSITE-ProRule" id="PRU00433"/>
    </source>
</evidence>
<dbReference type="Proteomes" id="UP001597241">
    <property type="component" value="Unassembled WGS sequence"/>
</dbReference>
<dbReference type="EMBL" id="JBHTMV010000004">
    <property type="protein sequence ID" value="MFD1294123.1"/>
    <property type="molecule type" value="Genomic_DNA"/>
</dbReference>
<dbReference type="Pfam" id="PF00034">
    <property type="entry name" value="Cytochrom_C"/>
    <property type="match status" value="1"/>
</dbReference>
<dbReference type="Pfam" id="PF03150">
    <property type="entry name" value="CCP_MauG"/>
    <property type="match status" value="1"/>
</dbReference>
<name>A0ABW3WPN1_9FLAO</name>
<comment type="subcellular location">
    <subcellularLocation>
        <location evidence="1">Periplasm</location>
    </subcellularLocation>
</comment>
<keyword evidence="6" id="KW-0560">Oxidoreductase</keyword>
<feature type="signal peptide" evidence="9">
    <location>
        <begin position="1"/>
        <end position="20"/>
    </location>
</feature>
<keyword evidence="4 9" id="KW-0732">Signal</keyword>
<evidence type="ECO:0000259" key="10">
    <source>
        <dbReference type="PROSITE" id="PS51007"/>
    </source>
</evidence>
<evidence type="ECO:0000256" key="4">
    <source>
        <dbReference type="ARBA" id="ARBA00022729"/>
    </source>
</evidence>
<dbReference type="RefSeq" id="WP_386809315.1">
    <property type="nucleotide sequence ID" value="NZ_JBHTMV010000004.1"/>
</dbReference>
<keyword evidence="12" id="KW-1185">Reference proteome</keyword>
<comment type="caution">
    <text evidence="11">The sequence shown here is derived from an EMBL/GenBank/DDBJ whole genome shotgun (WGS) entry which is preliminary data.</text>
</comment>
<dbReference type="InterPro" id="IPR051395">
    <property type="entry name" value="Cytochrome_c_Peroxidase/MauG"/>
</dbReference>
<evidence type="ECO:0000256" key="1">
    <source>
        <dbReference type="ARBA" id="ARBA00004418"/>
    </source>
</evidence>
<protein>
    <submittedName>
        <fullName evidence="11">Cytochrome-c peroxidase</fullName>
    </submittedName>
</protein>
<sequence length="338" mass="37629">MKKLLLASLLLVLITSCSQKKEKQQIKAPEYTALQKTASSLFGKLPEVAENPENPITKAKVELGKKLYFDNRLSKDNTQSCNTCHNIETYGVDNLSTSPGNDGGFGTRNSPTVFNAALHMSQFWDGREPDVEAQAGGPILNPVEMAMPSEKIVEERLSKIEEYNTLFTQVFPNDDSPISYKNIQNAIGAYERTLITPSRFDDFIAGDANALTEIEQEGLQLFISTGCVACHSGNVLGGNIYQKFGLYDDYWKHTKSKTIDEGKFEVTKNESDKYVFKSPSLRNIEKTYPYFHDGSVNDLKEAVTIMAKVQLNKELTDENVNALVAFLNSLTGELPKNI</sequence>
<dbReference type="PANTHER" id="PTHR30600:SF7">
    <property type="entry name" value="CYTOCHROME C PEROXIDASE-RELATED"/>
    <property type="match status" value="1"/>
</dbReference>
<dbReference type="Gene3D" id="1.10.760.10">
    <property type="entry name" value="Cytochrome c-like domain"/>
    <property type="match status" value="2"/>
</dbReference>
<dbReference type="PROSITE" id="PS51007">
    <property type="entry name" value="CYTC"/>
    <property type="match status" value="2"/>
</dbReference>
<evidence type="ECO:0000256" key="6">
    <source>
        <dbReference type="ARBA" id="ARBA00023002"/>
    </source>
</evidence>